<dbReference type="GO" id="GO:0005634">
    <property type="term" value="C:nucleus"/>
    <property type="evidence" value="ECO:0007669"/>
    <property type="project" value="UniProtKB-SubCell"/>
</dbReference>
<keyword evidence="10" id="KW-1185">Reference proteome</keyword>
<evidence type="ECO:0000256" key="7">
    <source>
        <dbReference type="SAM" id="MobiDB-lite"/>
    </source>
</evidence>
<feature type="region of interest" description="Disordered" evidence="7">
    <location>
        <begin position="223"/>
        <end position="257"/>
    </location>
</feature>
<dbReference type="AlphaFoldDB" id="A0AAV1HXQ5"/>
<evidence type="ECO:0000313" key="9">
    <source>
        <dbReference type="EMBL" id="CAK0764301.1"/>
    </source>
</evidence>
<evidence type="ECO:0000259" key="8">
    <source>
        <dbReference type="Pfam" id="PF10513"/>
    </source>
</evidence>
<feature type="compositionally biased region" description="Basic residues" evidence="7">
    <location>
        <begin position="236"/>
        <end position="247"/>
    </location>
</feature>
<dbReference type="GO" id="GO:0006357">
    <property type="term" value="P:regulation of transcription by RNA polymerase II"/>
    <property type="evidence" value="ECO:0007669"/>
    <property type="project" value="InterPro"/>
</dbReference>
<feature type="region of interest" description="Disordered" evidence="7">
    <location>
        <begin position="314"/>
        <end position="339"/>
    </location>
</feature>
<dbReference type="PANTHER" id="PTHR14898">
    <property type="entry name" value="ENHANCER OF POLYCOMB"/>
    <property type="match status" value="1"/>
</dbReference>
<gene>
    <name evidence="9" type="ORF">CVIRNUC_003144</name>
</gene>
<feature type="region of interest" description="Disordered" evidence="7">
    <location>
        <begin position="352"/>
        <end position="384"/>
    </location>
</feature>
<evidence type="ECO:0000313" key="10">
    <source>
        <dbReference type="Proteomes" id="UP001314263"/>
    </source>
</evidence>
<dbReference type="Pfam" id="PF10513">
    <property type="entry name" value="EPL1"/>
    <property type="match status" value="1"/>
</dbReference>
<dbReference type="EMBL" id="CAUYUE010000004">
    <property type="protein sequence ID" value="CAK0764301.1"/>
    <property type="molecule type" value="Genomic_DNA"/>
</dbReference>
<keyword evidence="3 6" id="KW-0805">Transcription regulation</keyword>
<feature type="domain" description="Enhancer of polycomb-like N-terminal" evidence="8">
    <location>
        <begin position="50"/>
        <end position="143"/>
    </location>
</feature>
<accession>A0AAV1HXQ5</accession>
<evidence type="ECO:0000256" key="6">
    <source>
        <dbReference type="RuleBase" id="RU361124"/>
    </source>
</evidence>
<reference evidence="9 10" key="1">
    <citation type="submission" date="2023-10" db="EMBL/GenBank/DDBJ databases">
        <authorList>
            <person name="Maclean D."/>
            <person name="Macfadyen A."/>
        </authorList>
    </citation>
    <scope>NUCLEOTIDE SEQUENCE [LARGE SCALE GENOMIC DNA]</scope>
</reference>
<dbReference type="InterPro" id="IPR019542">
    <property type="entry name" value="Enhancer_polycomb-like_N"/>
</dbReference>
<sequence length="486" mass="54879">MREFGTRTSFRPRPLDINRQLPIVRDLSELDSTDGLVSREITHNHEALDKENEEARMVEKPKGGKEIPVPKVTRVPSYNTDYLPTFREPNTYIRGRGGVGYYDERFIEYDLDAEDEAWLEAFNRGQRRLPQRRFELLLWRLETANAEATDAALAAAGAAQTERQSVSAAAAVDHMTREEAFAAMDMVQPLRPIMRDAVYGYWADKRKRTGKPFIRRLWAPTSSSDQNPFSVFRAREKVHRPQTRRRRENNEDSLDKMQQMRKNIRKAVEIMEHLVRREHKKLHIAYVETDLQKLQMKLKTEPRQAHEAMEAEYAAAARAKPVRRPPDLDTSGEGSSAADSVSAASAAALAAMADPVRRMKKRKRDAKRNGQNLGALSPPPPSYAQPMMFTVQPRPAWLALPGSGLPEALRSAPSHGRIGRGGRLLIDRVHPVTYEPLNGSVHLENGDSKQLWEMPNMYAPQARPGALDSARRSSGDAGKLKQVAVN</sequence>
<comment type="caution">
    <text evidence="9">The sequence shown here is derived from an EMBL/GenBank/DDBJ whole genome shotgun (WGS) entry which is preliminary data.</text>
</comment>
<evidence type="ECO:0000256" key="3">
    <source>
        <dbReference type="ARBA" id="ARBA00023015"/>
    </source>
</evidence>
<proteinExistence type="inferred from homology"/>
<name>A0AAV1HXQ5_9CHLO</name>
<evidence type="ECO:0000256" key="5">
    <source>
        <dbReference type="ARBA" id="ARBA00023242"/>
    </source>
</evidence>
<organism evidence="9 10">
    <name type="scientific">Coccomyxa viridis</name>
    <dbReference type="NCBI Taxonomy" id="1274662"/>
    <lineage>
        <taxon>Eukaryota</taxon>
        <taxon>Viridiplantae</taxon>
        <taxon>Chlorophyta</taxon>
        <taxon>core chlorophytes</taxon>
        <taxon>Trebouxiophyceae</taxon>
        <taxon>Trebouxiophyceae incertae sedis</taxon>
        <taxon>Coccomyxaceae</taxon>
        <taxon>Coccomyxa</taxon>
    </lineage>
</organism>
<dbReference type="GO" id="GO:0035267">
    <property type="term" value="C:NuA4 histone acetyltransferase complex"/>
    <property type="evidence" value="ECO:0007669"/>
    <property type="project" value="InterPro"/>
</dbReference>
<evidence type="ECO:0000256" key="2">
    <source>
        <dbReference type="ARBA" id="ARBA00008035"/>
    </source>
</evidence>
<dbReference type="InterPro" id="IPR024943">
    <property type="entry name" value="Enhancer_polycomb"/>
</dbReference>
<dbReference type="Proteomes" id="UP001314263">
    <property type="component" value="Unassembled WGS sequence"/>
</dbReference>
<comment type="similarity">
    <text evidence="2 6">Belongs to the enhancer of polycomb family.</text>
</comment>
<evidence type="ECO:0000256" key="4">
    <source>
        <dbReference type="ARBA" id="ARBA00023163"/>
    </source>
</evidence>
<protein>
    <recommendedName>
        <fullName evidence="6">Enhancer of polycomb-like protein</fullName>
    </recommendedName>
</protein>
<feature type="region of interest" description="Disordered" evidence="7">
    <location>
        <begin position="460"/>
        <end position="486"/>
    </location>
</feature>
<comment type="subcellular location">
    <subcellularLocation>
        <location evidence="1 6">Nucleus</location>
    </subcellularLocation>
</comment>
<keyword evidence="4 6" id="KW-0804">Transcription</keyword>
<keyword evidence="5 6" id="KW-0539">Nucleus</keyword>
<evidence type="ECO:0000256" key="1">
    <source>
        <dbReference type="ARBA" id="ARBA00004123"/>
    </source>
</evidence>